<evidence type="ECO:0000313" key="2">
    <source>
        <dbReference type="Proteomes" id="UP000224101"/>
    </source>
</evidence>
<dbReference type="EMBL" id="KY979132">
    <property type="protein sequence ID" value="ASD50483.1"/>
    <property type="molecule type" value="Genomic_DNA"/>
</dbReference>
<evidence type="ECO:0000313" key="1">
    <source>
        <dbReference type="EMBL" id="ASD50483.1"/>
    </source>
</evidence>
<proteinExistence type="predicted"/>
<dbReference type="Proteomes" id="UP000224101">
    <property type="component" value="Segment"/>
</dbReference>
<sequence>MMKESVDYKGHCLWKNSEALRLYHEAQKDRRLFKKLDDHLKDVDRREKELLARL</sequence>
<keyword evidence="2" id="KW-1185">Reference proteome</keyword>
<reference evidence="1 2" key="1">
    <citation type="submission" date="2017-08" db="EMBL/GenBank/DDBJ databases">
        <title>Characterization and complete genome sequence of novel bacteriophage infecting the causal agent of bacterial fruit blotch, Acidovorax citrulli.</title>
        <authorList>
            <person name="Midani A.R."/>
            <person name="Park S.-H."/>
            <person name="Choi T.-J."/>
        </authorList>
    </citation>
    <scope>NUCLEOTIDE SEQUENCE [LARGE SCALE GENOMIC DNA]</scope>
</reference>
<accession>A0A218M358</accession>
<dbReference type="GeneID" id="40085887"/>
<protein>
    <submittedName>
        <fullName evidence="1">Uncharacterized protein</fullName>
    </submittedName>
</protein>
<dbReference type="RefSeq" id="YP_009609802.1">
    <property type="nucleotide sequence ID" value="NC_041997.1"/>
</dbReference>
<organism evidence="1 2">
    <name type="scientific">Acidovorax phage ACP17</name>
    <dbReference type="NCBI Taxonomy" id="2010329"/>
    <lineage>
        <taxon>Viruses</taxon>
        <taxon>Duplodnaviria</taxon>
        <taxon>Heunggongvirae</taxon>
        <taxon>Uroviricota</taxon>
        <taxon>Caudoviricetes</taxon>
        <taxon>Busanvirus</taxon>
        <taxon>Busanvirus ACP17</taxon>
    </lineage>
</organism>
<dbReference type="KEGG" id="vg:40085887"/>
<name>A0A218M358_9CAUD</name>